<dbReference type="AlphaFoldDB" id="A0A1G9EI01"/>
<dbReference type="GO" id="GO:0016740">
    <property type="term" value="F:transferase activity"/>
    <property type="evidence" value="ECO:0007669"/>
    <property type="project" value="UniProtKB-KW"/>
</dbReference>
<proteinExistence type="predicted"/>
<gene>
    <name evidence="2" type="ORF">SAMN04488074_10756</name>
</gene>
<evidence type="ECO:0000259" key="1">
    <source>
        <dbReference type="Pfam" id="PF01636"/>
    </source>
</evidence>
<sequence>MIDTEDAPAGRNSEIAVSLMAADGWFFCKGVKADDPQSFMHRNEAAVNPFLPEGLAPRLLWQIEEEGWLLLGFEHVSGQHADFSPGSPHLPMLADAVRTISTTNAPPTSSAKREMGKQWATALDRELSMELPEDAHAWSRENAATIREWASRAPAYMDGTALIHSDLNPYNFLVSDRARVVDWAWWRSGAPWVDGAQVAVRLIAAGHPPSAAEAWAGQLDGFRAADPDGITAYTASLVRLWERKFAGTDATEGARRWLEHRLGNR</sequence>
<feature type="domain" description="Aminoglycoside phosphotransferase" evidence="1">
    <location>
        <begin position="54"/>
        <end position="223"/>
    </location>
</feature>
<dbReference type="Proteomes" id="UP000199682">
    <property type="component" value="Unassembled WGS sequence"/>
</dbReference>
<dbReference type="InterPro" id="IPR011009">
    <property type="entry name" value="Kinase-like_dom_sf"/>
</dbReference>
<dbReference type="Pfam" id="PF01636">
    <property type="entry name" value="APH"/>
    <property type="match status" value="1"/>
</dbReference>
<protein>
    <submittedName>
        <fullName evidence="2">Phosphotransferase enzyme family protein</fullName>
    </submittedName>
</protein>
<evidence type="ECO:0000313" key="2">
    <source>
        <dbReference type="EMBL" id="SDK75665.1"/>
    </source>
</evidence>
<name>A0A1G9EI01_9PSEU</name>
<dbReference type="Gene3D" id="3.90.1200.10">
    <property type="match status" value="1"/>
</dbReference>
<evidence type="ECO:0000313" key="3">
    <source>
        <dbReference type="Proteomes" id="UP000199682"/>
    </source>
</evidence>
<accession>A0A1G9EI01</accession>
<dbReference type="SUPFAM" id="SSF56112">
    <property type="entry name" value="Protein kinase-like (PK-like)"/>
    <property type="match status" value="1"/>
</dbReference>
<dbReference type="InterPro" id="IPR002575">
    <property type="entry name" value="Aminoglycoside_PTrfase"/>
</dbReference>
<keyword evidence="2" id="KW-0808">Transferase</keyword>
<organism evidence="2 3">
    <name type="scientific">Lentzea albidocapillata subsp. violacea</name>
    <dbReference type="NCBI Taxonomy" id="128104"/>
    <lineage>
        <taxon>Bacteria</taxon>
        <taxon>Bacillati</taxon>
        <taxon>Actinomycetota</taxon>
        <taxon>Actinomycetes</taxon>
        <taxon>Pseudonocardiales</taxon>
        <taxon>Pseudonocardiaceae</taxon>
        <taxon>Lentzea</taxon>
    </lineage>
</organism>
<reference evidence="3" key="1">
    <citation type="submission" date="2016-10" db="EMBL/GenBank/DDBJ databases">
        <authorList>
            <person name="Varghese N."/>
            <person name="Submissions S."/>
        </authorList>
    </citation>
    <scope>NUCLEOTIDE SEQUENCE [LARGE SCALE GENOMIC DNA]</scope>
    <source>
        <strain evidence="3">DSM 44796</strain>
    </source>
</reference>
<dbReference type="EMBL" id="FNET01000007">
    <property type="protein sequence ID" value="SDK75665.1"/>
    <property type="molecule type" value="Genomic_DNA"/>
</dbReference>